<name>A0ABR4P9H4_9HELO</name>
<organism evidence="1 2">
    <name type="scientific">Phlyctema vagabunda</name>
    <dbReference type="NCBI Taxonomy" id="108571"/>
    <lineage>
        <taxon>Eukaryota</taxon>
        <taxon>Fungi</taxon>
        <taxon>Dikarya</taxon>
        <taxon>Ascomycota</taxon>
        <taxon>Pezizomycotina</taxon>
        <taxon>Leotiomycetes</taxon>
        <taxon>Helotiales</taxon>
        <taxon>Dermateaceae</taxon>
        <taxon>Phlyctema</taxon>
    </lineage>
</organism>
<evidence type="ECO:0000313" key="1">
    <source>
        <dbReference type="EMBL" id="KAL3419968.1"/>
    </source>
</evidence>
<dbReference type="EMBL" id="JBFCZG010000007">
    <property type="protein sequence ID" value="KAL3419968.1"/>
    <property type="molecule type" value="Genomic_DNA"/>
</dbReference>
<gene>
    <name evidence="1" type="ORF">PVAG01_08467</name>
</gene>
<accession>A0ABR4P9H4</accession>
<reference evidence="1 2" key="1">
    <citation type="submission" date="2024-06" db="EMBL/GenBank/DDBJ databases">
        <title>Complete genome of Phlyctema vagabunda strain 19-DSS-EL-015.</title>
        <authorList>
            <person name="Fiorenzani C."/>
        </authorList>
    </citation>
    <scope>NUCLEOTIDE SEQUENCE [LARGE SCALE GENOMIC DNA]</scope>
    <source>
        <strain evidence="1 2">19-DSS-EL-015</strain>
    </source>
</reference>
<dbReference type="Proteomes" id="UP001629113">
    <property type="component" value="Unassembled WGS sequence"/>
</dbReference>
<proteinExistence type="predicted"/>
<evidence type="ECO:0000313" key="2">
    <source>
        <dbReference type="Proteomes" id="UP001629113"/>
    </source>
</evidence>
<keyword evidence="2" id="KW-1185">Reference proteome</keyword>
<comment type="caution">
    <text evidence="1">The sequence shown here is derived from an EMBL/GenBank/DDBJ whole genome shotgun (WGS) entry which is preliminary data.</text>
</comment>
<sequence length="300" mass="34121">MQLDNGYVITSKILMDHLIPTARQKNKIVAMGDAGAEKRGPEEYVGPRLGSRMYAARSSRKTAEEIGSELRTAVARCEVSQKPAYKKVVVLAIRWEEDEMGVEALEEELLCELKEHWQFIVERHRIALRQGMVTAHLQLIQRCNEIKMKYDRKGNVIIVLYSGYGMPSSGAETYSLSPNLFTYSEGPYGIFDPYQNRFEISSYAAFYRLMSSAPIADMCYILPGCPENPAREYLINVEVLAATGRQDLDGAQLYQSFTRRLIDILKAKRAHGTSLAEIFQRMTTDHLEKRLEAMPVYFPT</sequence>
<protein>
    <submittedName>
        <fullName evidence="1">Uncharacterized protein</fullName>
    </submittedName>
</protein>